<feature type="region of interest" description="Disordered" evidence="1">
    <location>
        <begin position="1"/>
        <end position="22"/>
    </location>
</feature>
<evidence type="ECO:0000256" key="1">
    <source>
        <dbReference type="SAM" id="MobiDB-lite"/>
    </source>
</evidence>
<dbReference type="InterPro" id="IPR006461">
    <property type="entry name" value="PLAC_motif_containing"/>
</dbReference>
<dbReference type="OrthoDB" id="1045822at2759"/>
<accession>A0A8H5FH32</accession>
<feature type="compositionally biased region" description="Polar residues" evidence="1">
    <location>
        <begin position="9"/>
        <end position="19"/>
    </location>
</feature>
<dbReference type="Pfam" id="PF04749">
    <property type="entry name" value="PLAC8"/>
    <property type="match status" value="1"/>
</dbReference>
<reference evidence="2 3" key="1">
    <citation type="journal article" date="2020" name="ISME J.">
        <title>Uncovering the hidden diversity of litter-decomposition mechanisms in mushroom-forming fungi.</title>
        <authorList>
            <person name="Floudas D."/>
            <person name="Bentzer J."/>
            <person name="Ahren D."/>
            <person name="Johansson T."/>
            <person name="Persson P."/>
            <person name="Tunlid A."/>
        </authorList>
    </citation>
    <scope>NUCLEOTIDE SEQUENCE [LARGE SCALE GENOMIC DNA]</scope>
    <source>
        <strain evidence="2 3">CBS 175.51</strain>
    </source>
</reference>
<dbReference type="NCBIfam" id="TIGR01571">
    <property type="entry name" value="A_thal_Cys_rich"/>
    <property type="match status" value="1"/>
</dbReference>
<name>A0A8H5FH32_9AGAR</name>
<comment type="caution">
    <text evidence="2">The sequence shown here is derived from an EMBL/GenBank/DDBJ whole genome shotgun (WGS) entry which is preliminary data.</text>
</comment>
<dbReference type="AlphaFoldDB" id="A0A8H5FH32"/>
<dbReference type="Proteomes" id="UP000541558">
    <property type="component" value="Unassembled WGS sequence"/>
</dbReference>
<sequence length="150" mass="16312">MSYAPQAPMTVQSGGNRNAKNLPVTAEGREWSNGLCSCCDEPGTCLVACCCPCITYGKVKQRHEHLRTHGTPAADPSMVSGDCCLHLFTAYCGVAFIFQMMNRGEIRSRYNIKGGGCGDLCTACCCTPCELVQESRELELEEQSLGHQKH</sequence>
<proteinExistence type="predicted"/>
<organism evidence="2 3">
    <name type="scientific">Ephemerocybe angulata</name>
    <dbReference type="NCBI Taxonomy" id="980116"/>
    <lineage>
        <taxon>Eukaryota</taxon>
        <taxon>Fungi</taxon>
        <taxon>Dikarya</taxon>
        <taxon>Basidiomycota</taxon>
        <taxon>Agaricomycotina</taxon>
        <taxon>Agaricomycetes</taxon>
        <taxon>Agaricomycetidae</taxon>
        <taxon>Agaricales</taxon>
        <taxon>Agaricineae</taxon>
        <taxon>Psathyrellaceae</taxon>
        <taxon>Ephemerocybe</taxon>
    </lineage>
</organism>
<evidence type="ECO:0000313" key="3">
    <source>
        <dbReference type="Proteomes" id="UP000541558"/>
    </source>
</evidence>
<evidence type="ECO:0000313" key="2">
    <source>
        <dbReference type="EMBL" id="KAF5336521.1"/>
    </source>
</evidence>
<protein>
    <recommendedName>
        <fullName evidence="4">PLAC8-domain-containing protein</fullName>
    </recommendedName>
</protein>
<dbReference type="EMBL" id="JAACJK010000058">
    <property type="protein sequence ID" value="KAF5336521.1"/>
    <property type="molecule type" value="Genomic_DNA"/>
</dbReference>
<keyword evidence="3" id="KW-1185">Reference proteome</keyword>
<evidence type="ECO:0008006" key="4">
    <source>
        <dbReference type="Google" id="ProtNLM"/>
    </source>
</evidence>
<dbReference type="PANTHER" id="PTHR15907">
    <property type="entry name" value="DUF614 FAMILY PROTEIN-RELATED"/>
    <property type="match status" value="1"/>
</dbReference>
<gene>
    <name evidence="2" type="ORF">D9611_006706</name>
</gene>